<accession>A0ABT7UAV8</accession>
<feature type="domain" description="Guanylate kinase-like" evidence="11">
    <location>
        <begin position="4"/>
        <end position="182"/>
    </location>
</feature>
<keyword evidence="13" id="KW-1185">Reference proteome</keyword>
<dbReference type="InterPro" id="IPR008144">
    <property type="entry name" value="Guanylate_kin-like_dom"/>
</dbReference>
<dbReference type="PANTHER" id="PTHR23117">
    <property type="entry name" value="GUANYLATE KINASE-RELATED"/>
    <property type="match status" value="1"/>
</dbReference>
<dbReference type="InterPro" id="IPR027417">
    <property type="entry name" value="P-loop_NTPase"/>
</dbReference>
<dbReference type="NCBIfam" id="TIGR03263">
    <property type="entry name" value="guanyl_kin"/>
    <property type="match status" value="1"/>
</dbReference>
<dbReference type="InterPro" id="IPR020590">
    <property type="entry name" value="Guanylate_kinase_CS"/>
</dbReference>
<comment type="caution">
    <text evidence="12">The sequence shown here is derived from an EMBL/GenBank/DDBJ whole genome shotgun (WGS) entry which is preliminary data.</text>
</comment>
<keyword evidence="6" id="KW-0547">Nucleotide-binding</keyword>
<evidence type="ECO:0000256" key="4">
    <source>
        <dbReference type="ARBA" id="ARBA00016296"/>
    </source>
</evidence>
<reference evidence="12 13" key="3">
    <citation type="submission" date="2023-06" db="EMBL/GenBank/DDBJ databases">
        <authorList>
            <person name="Zeman M."/>
            <person name="Kubasova T."/>
            <person name="Jahodarova E."/>
            <person name="Nykrynova M."/>
            <person name="Rychlik I."/>
        </authorList>
    </citation>
    <scope>NUCLEOTIDE SEQUENCE [LARGE SCALE GENOMIC DNA]</scope>
    <source>
        <strain evidence="12 13">ET39</strain>
    </source>
</reference>
<evidence type="ECO:0000256" key="10">
    <source>
        <dbReference type="ARBA" id="ARBA00048594"/>
    </source>
</evidence>
<dbReference type="Gene3D" id="3.40.50.300">
    <property type="entry name" value="P-loop containing nucleotide triphosphate hydrolases"/>
    <property type="match status" value="1"/>
</dbReference>
<organism evidence="12 13">
    <name type="scientific">Amedibacillus dolichus</name>
    <dbReference type="NCBI Taxonomy" id="31971"/>
    <lineage>
        <taxon>Bacteria</taxon>
        <taxon>Bacillati</taxon>
        <taxon>Bacillota</taxon>
        <taxon>Erysipelotrichia</taxon>
        <taxon>Erysipelotrichales</taxon>
        <taxon>Erysipelotrichaceae</taxon>
        <taxon>Amedibacillus</taxon>
    </lineage>
</organism>
<name>A0ABT7UAV8_9FIRM</name>
<comment type="similarity">
    <text evidence="2">Belongs to the guanylate kinase family.</text>
</comment>
<evidence type="ECO:0000256" key="8">
    <source>
        <dbReference type="ARBA" id="ARBA00022840"/>
    </source>
</evidence>
<dbReference type="GO" id="GO:0004385">
    <property type="term" value="F:GMP kinase activity"/>
    <property type="evidence" value="ECO:0007669"/>
    <property type="project" value="UniProtKB-EC"/>
</dbReference>
<comment type="catalytic activity">
    <reaction evidence="10">
        <text>GMP + ATP = GDP + ADP</text>
        <dbReference type="Rhea" id="RHEA:20780"/>
        <dbReference type="ChEBI" id="CHEBI:30616"/>
        <dbReference type="ChEBI" id="CHEBI:58115"/>
        <dbReference type="ChEBI" id="CHEBI:58189"/>
        <dbReference type="ChEBI" id="CHEBI:456216"/>
        <dbReference type="EC" id="2.7.4.8"/>
    </reaction>
</comment>
<dbReference type="CDD" id="cd00071">
    <property type="entry name" value="GMPK"/>
    <property type="match status" value="1"/>
</dbReference>
<dbReference type="InterPro" id="IPR008145">
    <property type="entry name" value="GK/Ca_channel_bsu"/>
</dbReference>
<dbReference type="Proteomes" id="UP001529340">
    <property type="component" value="Unassembled WGS sequence"/>
</dbReference>
<evidence type="ECO:0000256" key="1">
    <source>
        <dbReference type="ARBA" id="ARBA00003531"/>
    </source>
</evidence>
<dbReference type="EMBL" id="JAUDCG010000012">
    <property type="protein sequence ID" value="MDM8156785.1"/>
    <property type="molecule type" value="Genomic_DNA"/>
</dbReference>
<evidence type="ECO:0000256" key="7">
    <source>
        <dbReference type="ARBA" id="ARBA00022777"/>
    </source>
</evidence>
<dbReference type="SMART" id="SM00072">
    <property type="entry name" value="GuKc"/>
    <property type="match status" value="1"/>
</dbReference>
<dbReference type="PROSITE" id="PS00856">
    <property type="entry name" value="GUANYLATE_KINASE_1"/>
    <property type="match status" value="1"/>
</dbReference>
<reference evidence="12 13" key="2">
    <citation type="submission" date="2023-06" db="EMBL/GenBank/DDBJ databases">
        <title>Identification and characterization of horizontal gene transfer across gut microbiota members of farm animals based on homology search.</title>
        <authorList>
            <person name="Schwarzerova J."/>
            <person name="Nykrynova M."/>
            <person name="Jureckova K."/>
            <person name="Cejkova D."/>
            <person name="Rychlik I."/>
        </authorList>
    </citation>
    <scope>NUCLEOTIDE SEQUENCE [LARGE SCALE GENOMIC DNA]</scope>
    <source>
        <strain evidence="12 13">ET39</strain>
    </source>
</reference>
<reference evidence="13" key="1">
    <citation type="submission" date="2023-06" db="EMBL/GenBank/DDBJ databases">
        <title>Identification and characterization of horizontal gene transfer across gut microbiota members of farm animals based on homology search.</title>
        <authorList>
            <person name="Zeman M."/>
            <person name="Kubasova T."/>
            <person name="Jahodarova E."/>
            <person name="Nykrynova M."/>
            <person name="Rychlik I."/>
        </authorList>
    </citation>
    <scope>NUCLEOTIDE SEQUENCE [LARGE SCALE GENOMIC DNA]</scope>
    <source>
        <strain evidence="13">ET39</strain>
    </source>
</reference>
<dbReference type="InterPro" id="IPR017665">
    <property type="entry name" value="Guanylate_kinase"/>
</dbReference>
<gene>
    <name evidence="12" type="primary">gmk</name>
    <name evidence="12" type="ORF">QUV96_03925</name>
</gene>
<evidence type="ECO:0000256" key="2">
    <source>
        <dbReference type="ARBA" id="ARBA00005790"/>
    </source>
</evidence>
<evidence type="ECO:0000313" key="12">
    <source>
        <dbReference type="EMBL" id="MDM8156785.1"/>
    </source>
</evidence>
<evidence type="ECO:0000256" key="9">
    <source>
        <dbReference type="ARBA" id="ARBA00030128"/>
    </source>
</evidence>
<sequence>MSKGTLLVLTGASSVGKGAIRDCLLEDESLHLFYSISMTTRPQKETEKDGSDYYFVDRKTFADAVRSHELLEYTQFDGYYYGTPLAYIDFLLRIGKNVLLEVEAQGVGQIKLRYPDALSVFVVPESMEELEKQIRERYNDTASADLRVNKASMEMELSSLFRHQVKNSDAQKAKEEIARMLAEHKAKAKG</sequence>
<dbReference type="PROSITE" id="PS50052">
    <property type="entry name" value="GUANYLATE_KINASE_2"/>
    <property type="match status" value="1"/>
</dbReference>
<keyword evidence="5 12" id="KW-0808">Transferase</keyword>
<dbReference type="SUPFAM" id="SSF52540">
    <property type="entry name" value="P-loop containing nucleoside triphosphate hydrolases"/>
    <property type="match status" value="1"/>
</dbReference>
<protein>
    <recommendedName>
        <fullName evidence="4">Guanylate kinase</fullName>
        <ecNumber evidence="3">2.7.4.8</ecNumber>
    </recommendedName>
    <alternativeName>
        <fullName evidence="9">GMP kinase</fullName>
    </alternativeName>
</protein>
<keyword evidence="8" id="KW-0067">ATP-binding</keyword>
<evidence type="ECO:0000259" key="11">
    <source>
        <dbReference type="PROSITE" id="PS50052"/>
    </source>
</evidence>
<evidence type="ECO:0000256" key="5">
    <source>
        <dbReference type="ARBA" id="ARBA00022679"/>
    </source>
</evidence>
<comment type="function">
    <text evidence="1">Essential for recycling GMP and indirectly, cGMP.</text>
</comment>
<evidence type="ECO:0000313" key="13">
    <source>
        <dbReference type="Proteomes" id="UP001529340"/>
    </source>
</evidence>
<keyword evidence="7 12" id="KW-0418">Kinase</keyword>
<dbReference type="PANTHER" id="PTHR23117:SF13">
    <property type="entry name" value="GUANYLATE KINASE"/>
    <property type="match status" value="1"/>
</dbReference>
<dbReference type="EC" id="2.7.4.8" evidence="3"/>
<evidence type="ECO:0000256" key="3">
    <source>
        <dbReference type="ARBA" id="ARBA00012961"/>
    </source>
</evidence>
<dbReference type="Pfam" id="PF00625">
    <property type="entry name" value="Guanylate_kin"/>
    <property type="match status" value="1"/>
</dbReference>
<evidence type="ECO:0000256" key="6">
    <source>
        <dbReference type="ARBA" id="ARBA00022741"/>
    </source>
</evidence>
<dbReference type="RefSeq" id="WP_289607249.1">
    <property type="nucleotide sequence ID" value="NZ_JAUDCG010000012.1"/>
</dbReference>
<proteinExistence type="inferred from homology"/>